<proteinExistence type="predicted"/>
<dbReference type="Proteomes" id="UP001204144">
    <property type="component" value="Unassembled WGS sequence"/>
</dbReference>
<dbReference type="AlphaFoldDB" id="A0AAE3H4N0"/>
<protein>
    <submittedName>
        <fullName evidence="1">Uncharacterized protein</fullName>
    </submittedName>
</protein>
<sequence>MKWNQIMRRNAQGEVELTTTMSRDGETALRQAQGDKVTVNVLPESEAKLRIRHEDWQQMTDDDGCVYMQLSWEVPEERREWS</sequence>
<gene>
    <name evidence="1" type="ORF">EGI31_12710</name>
</gene>
<reference evidence="1 2" key="1">
    <citation type="submission" date="2018-11" db="EMBL/GenBank/DDBJ databases">
        <title>Novel bacteria species description.</title>
        <authorList>
            <person name="Han J.-H."/>
        </authorList>
    </citation>
    <scope>NUCLEOTIDE SEQUENCE [LARGE SCALE GENOMIC DNA]</scope>
    <source>
        <strain evidence="1 2">KCTC23259</strain>
    </source>
</reference>
<organism evidence="1 2">
    <name type="scientific">Lacihabitans soyangensis</name>
    <dbReference type="NCBI Taxonomy" id="869394"/>
    <lineage>
        <taxon>Bacteria</taxon>
        <taxon>Pseudomonadati</taxon>
        <taxon>Bacteroidota</taxon>
        <taxon>Cytophagia</taxon>
        <taxon>Cytophagales</taxon>
        <taxon>Leadbetterellaceae</taxon>
        <taxon>Lacihabitans</taxon>
    </lineage>
</organism>
<name>A0AAE3H4N0_9BACT</name>
<accession>A0AAE3H4N0</accession>
<keyword evidence="2" id="KW-1185">Reference proteome</keyword>
<evidence type="ECO:0000313" key="2">
    <source>
        <dbReference type="Proteomes" id="UP001204144"/>
    </source>
</evidence>
<evidence type="ECO:0000313" key="1">
    <source>
        <dbReference type="EMBL" id="MCP9763816.1"/>
    </source>
</evidence>
<comment type="caution">
    <text evidence="1">The sequence shown here is derived from an EMBL/GenBank/DDBJ whole genome shotgun (WGS) entry which is preliminary data.</text>
</comment>
<dbReference type="EMBL" id="RJUF01000041">
    <property type="protein sequence ID" value="MCP9763816.1"/>
    <property type="molecule type" value="Genomic_DNA"/>
</dbReference>